<dbReference type="PROSITE" id="PS50082">
    <property type="entry name" value="WD_REPEATS_2"/>
    <property type="match status" value="13"/>
</dbReference>
<feature type="repeat" description="WD" evidence="3">
    <location>
        <begin position="1174"/>
        <end position="1199"/>
    </location>
</feature>
<dbReference type="InterPro" id="IPR036322">
    <property type="entry name" value="WD40_repeat_dom_sf"/>
</dbReference>
<proteinExistence type="predicted"/>
<dbReference type="InterPro" id="IPR056884">
    <property type="entry name" value="NPHP3-like_N"/>
</dbReference>
<dbReference type="InterPro" id="IPR007111">
    <property type="entry name" value="NACHT_NTPase"/>
</dbReference>
<dbReference type="GO" id="GO:1990234">
    <property type="term" value="C:transferase complex"/>
    <property type="evidence" value="ECO:0007669"/>
    <property type="project" value="UniProtKB-ARBA"/>
</dbReference>
<dbReference type="InterPro" id="IPR027417">
    <property type="entry name" value="P-loop_NTPase"/>
</dbReference>
<evidence type="ECO:0000256" key="2">
    <source>
        <dbReference type="ARBA" id="ARBA00022737"/>
    </source>
</evidence>
<dbReference type="Gene3D" id="3.40.50.300">
    <property type="entry name" value="P-loop containing nucleotide triphosphate hydrolases"/>
    <property type="match status" value="1"/>
</dbReference>
<dbReference type="Pfam" id="PF00400">
    <property type="entry name" value="WD40"/>
    <property type="match status" value="14"/>
</dbReference>
<keyword evidence="2" id="KW-0677">Repeat</keyword>
<dbReference type="SMART" id="SM00320">
    <property type="entry name" value="WD40"/>
    <property type="match status" value="14"/>
</dbReference>
<dbReference type="EMBL" id="SSOP01000415">
    <property type="protein sequence ID" value="KAB5588584.1"/>
    <property type="molecule type" value="Genomic_DNA"/>
</dbReference>
<dbReference type="OrthoDB" id="538223at2759"/>
<dbReference type="InterPro" id="IPR015943">
    <property type="entry name" value="WD40/YVTN_repeat-like_dom_sf"/>
</dbReference>
<feature type="compositionally biased region" description="Polar residues" evidence="4">
    <location>
        <begin position="20"/>
        <end position="31"/>
    </location>
</feature>
<dbReference type="Pfam" id="PF24883">
    <property type="entry name" value="NPHP3_N"/>
    <property type="match status" value="1"/>
</dbReference>
<dbReference type="SUPFAM" id="SSF50978">
    <property type="entry name" value="WD40 repeat-like"/>
    <property type="match status" value="3"/>
</dbReference>
<name>A0A5N5QA89_9AGAM</name>
<dbReference type="SUPFAM" id="SSF52540">
    <property type="entry name" value="P-loop containing nucleoside triphosphate hydrolases"/>
    <property type="match status" value="1"/>
</dbReference>
<comment type="caution">
    <text evidence="6">The sequence shown here is derived from an EMBL/GenBank/DDBJ whole genome shotgun (WGS) entry which is preliminary data.</text>
</comment>
<feature type="compositionally biased region" description="Pro residues" evidence="4">
    <location>
        <begin position="1"/>
        <end position="11"/>
    </location>
</feature>
<keyword evidence="7" id="KW-1185">Reference proteome</keyword>
<gene>
    <name evidence="6" type="ORF">CTheo_7971</name>
</gene>
<feature type="repeat" description="WD" evidence="3">
    <location>
        <begin position="1266"/>
        <end position="1307"/>
    </location>
</feature>
<evidence type="ECO:0000259" key="5">
    <source>
        <dbReference type="PROSITE" id="PS50837"/>
    </source>
</evidence>
<feature type="repeat" description="WD" evidence="3">
    <location>
        <begin position="1394"/>
        <end position="1435"/>
    </location>
</feature>
<dbReference type="PANTHER" id="PTHR22847:SF637">
    <property type="entry name" value="WD REPEAT DOMAIN 5B"/>
    <property type="match status" value="1"/>
</dbReference>
<feature type="repeat" description="WD" evidence="3">
    <location>
        <begin position="874"/>
        <end position="915"/>
    </location>
</feature>
<dbReference type="CDD" id="cd00200">
    <property type="entry name" value="WD40"/>
    <property type="match status" value="2"/>
</dbReference>
<reference evidence="6 7" key="1">
    <citation type="journal article" date="2019" name="Fungal Biol. Biotechnol.">
        <title>Draft genome sequence of fastidious pathogen Ceratobasidium theobromae, which causes vascular-streak dieback in Theobroma cacao.</title>
        <authorList>
            <person name="Ali S.S."/>
            <person name="Asman A."/>
            <person name="Shao J."/>
            <person name="Firmansyah A.P."/>
            <person name="Susilo A.W."/>
            <person name="Rosmana A."/>
            <person name="McMahon P."/>
            <person name="Junaid M."/>
            <person name="Guest D."/>
            <person name="Kheng T.Y."/>
            <person name="Meinhardt L.W."/>
            <person name="Bailey B.A."/>
        </authorList>
    </citation>
    <scope>NUCLEOTIDE SEQUENCE [LARGE SCALE GENOMIC DNA]</scope>
    <source>
        <strain evidence="6 7">CT2</strain>
    </source>
</reference>
<feature type="region of interest" description="Disordered" evidence="4">
    <location>
        <begin position="1"/>
        <end position="94"/>
    </location>
</feature>
<feature type="repeat" description="WD" evidence="3">
    <location>
        <begin position="1002"/>
        <end position="1035"/>
    </location>
</feature>
<dbReference type="PROSITE" id="PS50294">
    <property type="entry name" value="WD_REPEATS_REGION"/>
    <property type="match status" value="13"/>
</dbReference>
<feature type="compositionally biased region" description="Low complexity" evidence="4">
    <location>
        <begin position="69"/>
        <end position="87"/>
    </location>
</feature>
<dbReference type="PRINTS" id="PR00320">
    <property type="entry name" value="GPROTEINBRPT"/>
</dbReference>
<dbReference type="InterPro" id="IPR020472">
    <property type="entry name" value="WD40_PAC1"/>
</dbReference>
<dbReference type="InterPro" id="IPR001680">
    <property type="entry name" value="WD40_rpt"/>
</dbReference>
<evidence type="ECO:0000256" key="4">
    <source>
        <dbReference type="SAM" id="MobiDB-lite"/>
    </source>
</evidence>
<dbReference type="InterPro" id="IPR019775">
    <property type="entry name" value="WD40_repeat_CS"/>
</dbReference>
<keyword evidence="1 3" id="KW-0853">WD repeat</keyword>
<feature type="repeat" description="WD" evidence="3">
    <location>
        <begin position="917"/>
        <end position="958"/>
    </location>
</feature>
<dbReference type="PROSITE" id="PS50837">
    <property type="entry name" value="NACHT"/>
    <property type="match status" value="1"/>
</dbReference>
<evidence type="ECO:0000256" key="3">
    <source>
        <dbReference type="PROSITE-ProRule" id="PRU00221"/>
    </source>
</evidence>
<dbReference type="Gene3D" id="2.130.10.10">
    <property type="entry name" value="YVTN repeat-like/Quinoprotein amine dehydrogenase"/>
    <property type="match status" value="6"/>
</dbReference>
<feature type="domain" description="NACHT" evidence="5">
    <location>
        <begin position="298"/>
        <end position="445"/>
    </location>
</feature>
<feature type="repeat" description="WD" evidence="3">
    <location>
        <begin position="1045"/>
        <end position="1086"/>
    </location>
</feature>
<feature type="repeat" description="WD" evidence="3">
    <location>
        <begin position="1309"/>
        <end position="1350"/>
    </location>
</feature>
<dbReference type="Proteomes" id="UP000383932">
    <property type="component" value="Unassembled WGS sequence"/>
</dbReference>
<evidence type="ECO:0000313" key="6">
    <source>
        <dbReference type="EMBL" id="KAB5588584.1"/>
    </source>
</evidence>
<feature type="repeat" description="WD" evidence="3">
    <location>
        <begin position="960"/>
        <end position="1001"/>
    </location>
</feature>
<accession>A0A5N5QA89</accession>
<feature type="repeat" description="WD" evidence="3">
    <location>
        <begin position="1088"/>
        <end position="1129"/>
    </location>
</feature>
<evidence type="ECO:0000256" key="1">
    <source>
        <dbReference type="ARBA" id="ARBA00022574"/>
    </source>
</evidence>
<feature type="repeat" description="WD" evidence="3">
    <location>
        <begin position="1223"/>
        <end position="1264"/>
    </location>
</feature>
<dbReference type="PANTHER" id="PTHR22847">
    <property type="entry name" value="WD40 REPEAT PROTEIN"/>
    <property type="match status" value="1"/>
</dbReference>
<sequence>MEPEQPDPTPPRPRRRWYQDLSQKFKQGLTFSSTPNSPTRTPNPPLQPSSARSANIDDTRPSLPNSSHRASSVPSRRSDSRPSAPALARPPSPGIRNAAWRALENTLKGLQVAAETVPPLKSAIDGLVSLLGAFEASNYKITAAKNRGDYEKLANDLEITAEFLNQHLKGATAGPMKERILNIAQSIENEIKSIEMRQNYGATGRVLGPHGDEEDVIGRYRRIEQLLHRIQIEASMSTWVIANEQLANTRLGELAPAKLASYNSKLSTSINRRTCTEDTRKGILADLNIWSDNTDAKKVYWMDGMAGTGKTTIACTLASQLESRGQLAASFFCTRTSPECRDADRIVPTIAYQLARRSTAFKSALCQVLDKDPDIGSQNIFTQFKRLLKEPLQEVKDKMGNNLVVVIDALDECTDPQIVGQILDVLFRFVDNLPIKFFVTSRPEAIIREKMMSSENSSRSILHLHDIEQSLVQKDIELYLEEELKSISPSPDDVKQLATLAGKLFIYAATAVRYITMKSKGAVPRDRLAIMLSVDSKSKEKHTQIDSLYTAILGAVLEAGGLEPEERERMERVIWTAVCAREPISVETMAALVESNEDQALAALEPFRSVLHVSEHTGLVSTLHASFPDYILSQTRSGGFFCDVGTHSQLLGRRCLEIMKGQLRFNVCNLPSSFLPDSDVPDLDARIETNISSSLSYACRYWPEHLILAMASDELRAMVDEFLSQRLLFWMEVLNLKQCMAMGTQGLVKVQKWLRTTDGSSDSVLARDAHKFVSRFASHSTTLSTPHIYISALPLCPPSSLVSVRYRRRMQGLMEVKGTAIVRLGEAALATWTTDSRICCVAYSPDGTHVVSGDSNGMICVRNVQNGKVVVGPFKAHYNNLLSIMYSPDGNRIVSGSLDRTIRVWDARDGTPVVGPFTDCTDVVHSVAFSPDGTRIVSGSYDRIIRVWDARNGTLAASPFHGHTSTVNSVGYSPDGRCVVSGSYDCTIRTWDVNTGSHIHLFEGHTKSVTSVGFSPDGECIVSGSDDCTIRVWNVCDGTLAIVPFEGHTYSVVSVAYSSNGALIVSGSRDRTIRVWSAHDGTLAAGPFEGHTDIISSVQFSPDGAQIVSGSDDKSISIWNVSDSPLAAPPPKGHSSAITSAEFSPDGSLIATGSWDRTIRVWSAVDGSYVAGPFEGHTGSVNSVAFSPDSTRIASGSDDHIRSDDYTIRVWHAHNGTLLVGPIQGHTRDVRSVAFSPDGSRIASGSYDKTICLWDSSNGTVVAGPFKGHIDSVLSVAFSPNGAYIASGSEDRTIRIWNSFNGNQITNPIEGHTRTVESVCFSHDGSRIVSGSYDKTVCIWSVPNGQLIAGPFKGHTGYVLSVAFSPDSTLVVSGSVDCTIRLWNADGTLAAPPLLGHTDSVNAVSFSPNGSSVLSCSYDRSIRVWDILHKQRICTALAGDWEIHNDGWVFNARSQMLFWLPAELCSYFPRLNNRFTIGTQGSIQAGFDDMLLGEEWDSSTHVQQGVVLIIFPLSESHYSWAWKAADSLATVRTGTVSASSSSRPKASTSPHQPNTLISVVTLTVAHKRPEFLSAYGCTLNAKDIDIEHVQHFLNMFGPRQVTVCEGEKHAAKIAVTVVAKRGNSAEITLMTSRMRPGGLPTRSVHRIGEKWPDVALILSTASLQLGSALTSWQNRIPVPIDTCKRANPRVSGADMAESEGAFFSDKEGIVECEHLHVRQMQGAEPLRLTLACSALLLIYMDVAIFQATRATTRLSLSLDLQADLDSVCVPREKNSVFLTCKVMNVSEFTLVLLQGEASIL</sequence>
<evidence type="ECO:0000313" key="7">
    <source>
        <dbReference type="Proteomes" id="UP000383932"/>
    </source>
</evidence>
<protein>
    <submittedName>
        <fullName evidence="6">Vegetative incompatibility protein HET-E-1</fullName>
    </submittedName>
</protein>
<feature type="repeat" description="WD" evidence="3">
    <location>
        <begin position="1352"/>
        <end position="1384"/>
    </location>
</feature>
<organism evidence="6 7">
    <name type="scientific">Ceratobasidium theobromae</name>
    <dbReference type="NCBI Taxonomy" id="1582974"/>
    <lineage>
        <taxon>Eukaryota</taxon>
        <taxon>Fungi</taxon>
        <taxon>Dikarya</taxon>
        <taxon>Basidiomycota</taxon>
        <taxon>Agaricomycotina</taxon>
        <taxon>Agaricomycetes</taxon>
        <taxon>Cantharellales</taxon>
        <taxon>Ceratobasidiaceae</taxon>
        <taxon>Ceratobasidium</taxon>
    </lineage>
</organism>
<feature type="repeat" description="WD" evidence="3">
    <location>
        <begin position="1131"/>
        <end position="1172"/>
    </location>
</feature>
<dbReference type="PROSITE" id="PS00678">
    <property type="entry name" value="WD_REPEATS_1"/>
    <property type="match status" value="6"/>
</dbReference>